<proteinExistence type="predicted"/>
<gene>
    <name evidence="1" type="ORF">C7B65_13280</name>
</gene>
<reference evidence="1 2" key="1">
    <citation type="submission" date="2018-02" db="EMBL/GenBank/DDBJ databases">
        <authorList>
            <person name="Cohen D.B."/>
            <person name="Kent A.D."/>
        </authorList>
    </citation>
    <scope>NUCLEOTIDE SEQUENCE [LARGE SCALE GENOMIC DNA]</scope>
    <source>
        <strain evidence="1 2">ULC007</strain>
    </source>
</reference>
<dbReference type="Proteomes" id="UP000238634">
    <property type="component" value="Unassembled WGS sequence"/>
</dbReference>
<keyword evidence="2" id="KW-1185">Reference proteome</keyword>
<reference evidence="1 2" key="2">
    <citation type="submission" date="2018-03" db="EMBL/GenBank/DDBJ databases">
        <title>The ancient ancestry and fast evolution of plastids.</title>
        <authorList>
            <person name="Moore K.R."/>
            <person name="Magnabosco C."/>
            <person name="Momper L."/>
            <person name="Gold D.A."/>
            <person name="Bosak T."/>
            <person name="Fournier G.P."/>
        </authorList>
    </citation>
    <scope>NUCLEOTIDE SEQUENCE [LARGE SCALE GENOMIC DNA]</scope>
    <source>
        <strain evidence="1 2">ULC007</strain>
    </source>
</reference>
<organism evidence="1 2">
    <name type="scientific">Phormidesmis priestleyi ULC007</name>
    <dbReference type="NCBI Taxonomy" id="1920490"/>
    <lineage>
        <taxon>Bacteria</taxon>
        <taxon>Bacillati</taxon>
        <taxon>Cyanobacteriota</taxon>
        <taxon>Cyanophyceae</taxon>
        <taxon>Leptolyngbyales</taxon>
        <taxon>Leptolyngbyaceae</taxon>
        <taxon>Phormidesmis</taxon>
    </lineage>
</organism>
<dbReference type="AlphaFoldDB" id="A0A2T1DEU7"/>
<accession>A0A2T1DEU7</accession>
<evidence type="ECO:0000313" key="1">
    <source>
        <dbReference type="EMBL" id="PSB18984.1"/>
    </source>
</evidence>
<dbReference type="OrthoDB" id="511447at2"/>
<sequence length="149" mass="16727">MSHDHSSRDIRLPAPCIIDVGTIVDKRDMHRLLTDLNRVRYIHTQDGVVTSQGEGCLLEVFANAQRATLIANHALYINVHSFDYLELSQSSEQETYFDLIQDSRQLRLIPLSNPLQHPGRSINAAALEAMVAEVLSAGWDVQIDDDDAF</sequence>
<dbReference type="EMBL" id="PVWG01000013">
    <property type="protein sequence ID" value="PSB18984.1"/>
    <property type="molecule type" value="Genomic_DNA"/>
</dbReference>
<name>A0A2T1DEU7_9CYAN</name>
<dbReference type="STRING" id="1920490.GCA_001895925_04839"/>
<dbReference type="RefSeq" id="WP_073072206.1">
    <property type="nucleotide sequence ID" value="NZ_MPPI01000014.1"/>
</dbReference>
<comment type="caution">
    <text evidence="1">The sequence shown here is derived from an EMBL/GenBank/DDBJ whole genome shotgun (WGS) entry which is preliminary data.</text>
</comment>
<protein>
    <submittedName>
        <fullName evidence="1">Uncharacterized protein</fullName>
    </submittedName>
</protein>
<evidence type="ECO:0000313" key="2">
    <source>
        <dbReference type="Proteomes" id="UP000238634"/>
    </source>
</evidence>